<gene>
    <name evidence="1" type="ORF">HaLaN_29636</name>
</gene>
<organism evidence="1 2">
    <name type="scientific">Haematococcus lacustris</name>
    <name type="common">Green alga</name>
    <name type="synonym">Haematococcus pluvialis</name>
    <dbReference type="NCBI Taxonomy" id="44745"/>
    <lineage>
        <taxon>Eukaryota</taxon>
        <taxon>Viridiplantae</taxon>
        <taxon>Chlorophyta</taxon>
        <taxon>core chlorophytes</taxon>
        <taxon>Chlorophyceae</taxon>
        <taxon>CS clade</taxon>
        <taxon>Chlamydomonadales</taxon>
        <taxon>Haematococcaceae</taxon>
        <taxon>Haematococcus</taxon>
    </lineage>
</organism>
<feature type="non-terminal residue" evidence="1">
    <location>
        <position position="1"/>
    </location>
</feature>
<reference evidence="1 2" key="1">
    <citation type="submission" date="2020-02" db="EMBL/GenBank/DDBJ databases">
        <title>Draft genome sequence of Haematococcus lacustris strain NIES-144.</title>
        <authorList>
            <person name="Morimoto D."/>
            <person name="Nakagawa S."/>
            <person name="Yoshida T."/>
            <person name="Sawayama S."/>
        </authorList>
    </citation>
    <scope>NUCLEOTIDE SEQUENCE [LARGE SCALE GENOMIC DNA]</scope>
    <source>
        <strain evidence="1 2">NIES-144</strain>
    </source>
</reference>
<evidence type="ECO:0000313" key="1">
    <source>
        <dbReference type="EMBL" id="GFH30730.1"/>
    </source>
</evidence>
<protein>
    <submittedName>
        <fullName evidence="1">LysM domain-containing protein</fullName>
    </submittedName>
</protein>
<dbReference type="Proteomes" id="UP000485058">
    <property type="component" value="Unassembled WGS sequence"/>
</dbReference>
<comment type="caution">
    <text evidence="1">The sequence shown here is derived from an EMBL/GenBank/DDBJ whole genome shotgun (WGS) entry which is preliminary data.</text>
</comment>
<dbReference type="AlphaFoldDB" id="A0A6A0ACZ6"/>
<keyword evidence="2" id="KW-1185">Reference proteome</keyword>
<evidence type="ECO:0000313" key="2">
    <source>
        <dbReference type="Proteomes" id="UP000485058"/>
    </source>
</evidence>
<name>A0A6A0ACZ6_HAELA</name>
<dbReference type="EMBL" id="BLLF01005099">
    <property type="protein sequence ID" value="GFH30730.1"/>
    <property type="molecule type" value="Genomic_DNA"/>
</dbReference>
<sequence length="247" mass="26626">FSRALRADQFPSPFRTSPTKTQLQGCTYRVNANDTLLTVAGSLDTGMDTLQAMNSAVDLTDPNFFKSNAERTINIPCRGGTFWRFFPVYEAGCFFYYTVNLTEAPTLGKLAANPPPDQLGPFTIMGIWTANFQSRGLDLTKPGSYRDGITIFMPTCGHSGVLPADMLRFPVATGCFFEPDHRDAATNPGSLTVHQLAGLLQSDVATLQSLNPGRNLTADTRVSTPPSSKPASVVVVATACVHLIITA</sequence>
<accession>A0A6A0ACZ6</accession>
<proteinExistence type="predicted"/>